<dbReference type="PANTHER" id="PTHR30372:SF6">
    <property type="entry name" value="LIPID-A-DISACCHARIDE SYNTHASE"/>
    <property type="match status" value="1"/>
</dbReference>
<protein>
    <submittedName>
        <fullName evidence="1">Uncharacterized protein</fullName>
    </submittedName>
</protein>
<name>B1WYX4_CROS5</name>
<dbReference type="GO" id="GO:0009245">
    <property type="term" value="P:lipid A biosynthetic process"/>
    <property type="evidence" value="ECO:0007669"/>
    <property type="project" value="InterPro"/>
</dbReference>
<dbReference type="InterPro" id="IPR003835">
    <property type="entry name" value="Glyco_trans_19"/>
</dbReference>
<dbReference type="AlphaFoldDB" id="B1WYX4"/>
<dbReference type="HOGENOM" id="CLU_023761_0_0_3"/>
<dbReference type="PANTHER" id="PTHR30372">
    <property type="entry name" value="LIPID-A-DISACCHARIDE SYNTHASE"/>
    <property type="match status" value="1"/>
</dbReference>
<evidence type="ECO:0000313" key="2">
    <source>
        <dbReference type="Proteomes" id="UP000001203"/>
    </source>
</evidence>
<dbReference type="SUPFAM" id="SSF53756">
    <property type="entry name" value="UDP-Glycosyltransferase/glycogen phosphorylase"/>
    <property type="match status" value="1"/>
</dbReference>
<dbReference type="STRING" id="43989.cce_3390"/>
<dbReference type="GO" id="GO:0016020">
    <property type="term" value="C:membrane"/>
    <property type="evidence" value="ECO:0007669"/>
    <property type="project" value="GOC"/>
</dbReference>
<sequence>MARAMKPIDILILSNGPGEITTWVRPVVRALRKQLGDDPAQTRISVMLSPCPHSTGQEATIARRYPEVNRVQSSEHFFSFLLWGNTVDNWDWRDKGVVLFLGGDQFYPLMIGKRLGYRTIIYAEWEARWYRWLDCFAVMNQRVMEGIPGSYRNKLNIVGDLMADFSPTSLNFVEMSANPVIGILPGSKAGKLTQGVPLCLAIAEKIYQHKPHAHFILPIAPTINRETLVRFADPDSNPFVMKMGGVSGQLIVENKGKKENYYLKTKTGLKIQLISQFPAHKHLQECCLALTTVGANTAELGALGIPMIVLLPTQQLDAMRTWDGIPGILANLPLLGSQLAKLINARVVKMGRLFAWPNIWAKEEIVPELKGELQAETVADLVLDWLDNPSKLNQIHHRLLQVRGQPGAAQKIAQIVEQQLENSDQ</sequence>
<accession>B1WYX4</accession>
<gene>
    <name evidence="1" type="ordered locus">cce_3390</name>
</gene>
<proteinExistence type="predicted"/>
<dbReference type="EMBL" id="CP000806">
    <property type="protein sequence ID" value="ACB52738.1"/>
    <property type="molecule type" value="Genomic_DNA"/>
</dbReference>
<dbReference type="GO" id="GO:0005543">
    <property type="term" value="F:phospholipid binding"/>
    <property type="evidence" value="ECO:0007669"/>
    <property type="project" value="TreeGrafter"/>
</dbReference>
<reference evidence="1 2" key="1">
    <citation type="journal article" date="2008" name="Proc. Natl. Acad. Sci. U.S.A.">
        <title>The genome of Cyanothece 51142, a unicellular diazotrophic cyanobacterium important in the marine nitrogen cycle.</title>
        <authorList>
            <person name="Welsh E.A."/>
            <person name="Liberton M."/>
            <person name="Stoeckel J."/>
            <person name="Loh T."/>
            <person name="Elvitigala T."/>
            <person name="Wang C."/>
            <person name="Wollam A."/>
            <person name="Fulton R.S."/>
            <person name="Clifton S.W."/>
            <person name="Jacobs J.M."/>
            <person name="Aurora R."/>
            <person name="Ghosh B.K."/>
            <person name="Sherman L.A."/>
            <person name="Smith R.D."/>
            <person name="Wilson R.K."/>
            <person name="Pakrasi H.B."/>
        </authorList>
    </citation>
    <scope>NUCLEOTIDE SEQUENCE [LARGE SCALE GENOMIC DNA]</scope>
    <source>
        <strain evidence="2">ATCC 51142 / BH68</strain>
    </source>
</reference>
<dbReference type="GO" id="GO:0008915">
    <property type="term" value="F:lipid-A-disaccharide synthase activity"/>
    <property type="evidence" value="ECO:0007669"/>
    <property type="project" value="InterPro"/>
</dbReference>
<organism evidence="1 2">
    <name type="scientific">Crocosphaera subtropica (strain ATCC 51142 / BH68)</name>
    <name type="common">Cyanothece sp. (strain ATCC 51142)</name>
    <dbReference type="NCBI Taxonomy" id="43989"/>
    <lineage>
        <taxon>Bacteria</taxon>
        <taxon>Bacillati</taxon>
        <taxon>Cyanobacteriota</taxon>
        <taxon>Cyanophyceae</taxon>
        <taxon>Oscillatoriophycideae</taxon>
        <taxon>Chroococcales</taxon>
        <taxon>Aphanothecaceae</taxon>
        <taxon>Crocosphaera</taxon>
        <taxon>Crocosphaera subtropica</taxon>
    </lineage>
</organism>
<dbReference type="eggNOG" id="COG0763">
    <property type="taxonomic scope" value="Bacteria"/>
</dbReference>
<dbReference type="KEGG" id="cyt:cce_3390"/>
<keyword evidence="2" id="KW-1185">Reference proteome</keyword>
<dbReference type="Proteomes" id="UP000001203">
    <property type="component" value="Chromosome circular"/>
</dbReference>
<evidence type="ECO:0000313" key="1">
    <source>
        <dbReference type="EMBL" id="ACB52738.1"/>
    </source>
</evidence>